<feature type="compositionally biased region" description="Polar residues" evidence="12">
    <location>
        <begin position="1285"/>
        <end position="1303"/>
    </location>
</feature>
<dbReference type="SUPFAM" id="SSF54236">
    <property type="entry name" value="Ubiquitin-like"/>
    <property type="match status" value="1"/>
</dbReference>
<feature type="compositionally biased region" description="Basic and acidic residues" evidence="12">
    <location>
        <begin position="1644"/>
        <end position="1672"/>
    </location>
</feature>
<evidence type="ECO:0000256" key="6">
    <source>
        <dbReference type="ARBA" id="ARBA00022737"/>
    </source>
</evidence>
<sequence>MPALTANTVTLEEVLEVRGGPLTEEELWAVLAQSCEALQDVFQRGKARNRFFGSYSITPEMILLCHTGRVKFSLDQGYHFDRSYTAPETYANRATPSDTALEKICVYSLGMSLYHAAEFEVAVGKPISLNESLESVLLGMCEESAHARSGLSQVMQECQSHYSRRNYRDTVASLVESLLGDEIPDIEVHDSLYDMEAGNSTDISDYDISEENYPSRFSPVLATPRSLPSPPSLQTSSRGQSTSAQLVGSNHRRVLTPPITQRSASPGLNKSRPIPPTLEKYRSVLENARSKRSMAASLNGLDQLHTRESSPSWDQMTPHHPINRSEPRLDTPSVGYQKIPEASGYYPHPPAEGSQYERPTSHLSGDIQNRSGPSGTRPDIQGLNRFASMHSVASDSSSSASGPRSSMFSDGRSSSAVSITQGSYAPESYLTDGYESEFNLKSFGSSVSQNAFRAGRNIPSLSNNPLYLSVNDLHQPSAGLGSSLSGPLAADNRYHSLPNINRFNDIEKEKHDSEDTLKTFFGPEFVMITEDPEKSIVNITPVGQLRKDGQKKGFHSSHPRKIVTVVALNGQKLQLMAEVSMTTKDLFEQVTRFLGITEKIFFGLAKIEDDEVIFLDLDVKLSKYAPSKWKESKGEMVEFILYLRVKFYVEHTELLSLETTRHQFYLQLRKDILEGRLYCHEEAAFLLAGLALQAETGNYVDTLEGDYFLVEHYLNERIIKKLSVENTTLQLPEFHKNFAGLSEEQAELEFIQEAQKLPEYGIHFYKVQYSKKSDNSEKLYLGICVRGVTIYESRGHIKSPVHKHSWPMTKKLSFKKKKFLIEPMSNPDGVKLTFYTNHYKKAKYLLQMCTAFHRFQMKMRTRLASIKHEMSVDIDIENKHQAVDGPSKDKLYDRTPAPPIYKQNSLHTPLPRSVSTEYREISVDLPEEKYHAMPRSMSVEHNQEEPDTDEYHLPRSVSMQYSVDENHNKDYHGNQEPIGKHGKHDDLSPYVIDSTLNVPSKQENQQDDTKHLLSPKSPDGEIPNSRDILSSPDREIRVIKFTKEPGKGLGITVLGGENSKRLDRGIYVKSVTEGGAAARDGRLKAGDRILAVNGNSLEQVTHERAVTLLKTISSTVELVVSQSPHNVSALDLSNIPTAGSSNEEPQTLEVKPLITPPQQENRHLSRTRVESPCSSDTLSPTDSHPSTFNFPSEDEPVTMISKSISSLATPQSSSHSVPSKDRNSSSNYLTVSPPEKAGKTDSDEIPEPVTMATLESPNVTGSPSMGVRRDSKSPSTPYGKLSSREVLQSDISNDSQSSFTAGSVGSERSIEHGNSVDSDDLPDKSFTVELEKIDKSLGLSVTGGINTTVKLGGIYVKSLMLNGPADRDGQIRIGDRILAVDGISLVGVTHKQAVEIIRRAPQRCKIVLDRSVHVNVPASIKKNSSRTQAKDKPFVVELVKGIGGLGLSLVGGRDAGPEHGGLLRIKKMFPGQPAALSKKLALGDIVLEVNEKSLQNASHQDAINMIRHEPSVVRLLVKRDPYSIPEVLLSRAASNASDVDPVQLLNDIQNKLRSQTTSPVSSPPQEPQPNNIEQKLAEAAGEIRDLRDKREERVTYESDRTLQHQLSDPSALMAKQREHEPVTTSRSLPGKLSLKSRYFDNTPSEDKESVRKKEERDESEPDKPPYIDRKSSDSAVGESEQRRPDRRAADKISSESDLPSLLQQIRSEDSLNRIMSPQAPLAEYEESDLDIDEGIMINVDDGVAVKIDDDEHPTDSQDDVDDGSGGVNAITKAPGTSYPVRSEHDISLDVNDDESDDDTADNEDDSDDDSMNKVLATTVTPPKETSDTSDIDDDNAEDIDAVLELLSGSRTQHKPEELNQDNQEHSSSDDDDSEVNLNINEDLNESDNYLEPIQKNSTEPQMEERNDRPLYMVNNQPGPTWSEESLSEKLESLEETIVESTPDLTKISAQEEASLTPKEQLITVELEKGSGGLGFTLAGGADTMGGCFVRDVIGDPAKADGRLQKGDQILQVDDTDIRSMKHMEAVNVLRATKKFVKLVVVRRPTMVVKDGTSGHLETVNLTRTSRGRIGLLLKEDDQGVILVDDVVPGEPAAVEGNLKHGDVIVEIGGRKVEGIGFLAARQYLDAARPVVQLLVKRTNRAAVSKYTMGGSLEQGYSFSEDLPEENVDSGAESTDEEQDVEDVEEPKDDVFNVKLEKGPRGFGFSLVAAPSTEPNVQGIFIKTISAGSVAEKDGRLKVGDQLLKVNDEDVYGLSHARVIGMLRKVTTTVSLEIRRPGGAVTQTSSKEHKDNIKISDSKNSSPLSNSLDLDITLEDKEESLTGSSEVKDEDEIIDLLNAISESNKEFNSPSKNKQPKPTLHKRDTDSVLSSILSSIAAPPSPTTPRSNDLNDADSINSDSDAESLTGQENYTIDDSRAEYSTGDSLQRLSSGSYESKHLSDSSNNKSNGKTQSFDSSDSDYEDINVFDMLQDNSKMGMNRDIGNIDSNNTELNGTISDVPPPVPTTSIPLGDDEDLPAPPPRKESLLKSSDDGWSSSGDSDYSSKRKVNGFVTLHSSSSEGDMASKASGPLIDVTSGGRYTGHKLKMLIGALQSKIESNVMADEFKALREIKPTDDCSVSKHPENKDKNRYRNVLPFNETRVHLSGEGNEDYINASHIRVPVGEDVYHYIATQGPLPNTTKDFWQMIWEQNVEVIVMPTLEREGGKVKCHRYWPESEDLVIPRKFRVTLLDKKMYDSFTERKFSLKHLGSGESIEVTHLKFTRWPDHGVPKCSFEMVQYVTYMRELTSSQAPIVVHCSAGIGRTGALITVDVCLGLMQRDLMFDVDKIIRNLREQRHGMIQTKDQYIFCYKACLEVLRSLDR</sequence>
<dbReference type="InterPro" id="IPR000299">
    <property type="entry name" value="FERM_domain"/>
</dbReference>
<dbReference type="GeneID" id="116302178"/>
<dbReference type="InParanoid" id="A0A6P8IKI1"/>
<dbReference type="Pfam" id="PF09379">
    <property type="entry name" value="FERM_N"/>
    <property type="match status" value="1"/>
</dbReference>
<feature type="compositionally biased region" description="Low complexity" evidence="12">
    <location>
        <begin position="2368"/>
        <end position="2398"/>
    </location>
</feature>
<dbReference type="GO" id="GO:0004725">
    <property type="term" value="F:protein tyrosine phosphatase activity"/>
    <property type="evidence" value="ECO:0007669"/>
    <property type="project" value="UniProtKB-EC"/>
</dbReference>
<proteinExistence type="inferred from homology"/>
<evidence type="ECO:0000256" key="3">
    <source>
        <dbReference type="ARBA" id="ARBA00009649"/>
    </source>
</evidence>
<dbReference type="InterPro" id="IPR019748">
    <property type="entry name" value="FERM_central"/>
</dbReference>
<dbReference type="SUPFAM" id="SSF52799">
    <property type="entry name" value="(Phosphotyrosine protein) phosphatases II"/>
    <property type="match status" value="1"/>
</dbReference>
<feature type="domain" description="KIND" evidence="17">
    <location>
        <begin position="9"/>
        <end position="188"/>
    </location>
</feature>
<evidence type="ECO:0000256" key="12">
    <source>
        <dbReference type="SAM" id="MobiDB-lite"/>
    </source>
</evidence>
<feature type="compositionally biased region" description="Low complexity" evidence="12">
    <location>
        <begin position="2297"/>
        <end position="2308"/>
    </location>
</feature>
<evidence type="ECO:0000256" key="9">
    <source>
        <dbReference type="ARBA" id="ARBA00023212"/>
    </source>
</evidence>
<keyword evidence="5" id="KW-0963">Cytoplasm</keyword>
<evidence type="ECO:0000259" key="17">
    <source>
        <dbReference type="PROSITE" id="PS51377"/>
    </source>
</evidence>
<feature type="compositionally biased region" description="Acidic residues" evidence="12">
    <location>
        <begin position="2161"/>
        <end position="2185"/>
    </location>
</feature>
<dbReference type="SMART" id="SM01196">
    <property type="entry name" value="FERM_C"/>
    <property type="match status" value="1"/>
</dbReference>
<feature type="region of interest" description="Disordered" evidence="12">
    <location>
        <begin position="2154"/>
        <end position="2185"/>
    </location>
</feature>
<keyword evidence="6" id="KW-0677">Repeat</keyword>
<dbReference type="EC" id="3.1.3.48" evidence="4"/>
<feature type="region of interest" description="Disordered" evidence="12">
    <location>
        <begin position="2276"/>
        <end position="2308"/>
    </location>
</feature>
<feature type="region of interest" description="Disordered" evidence="12">
    <location>
        <begin position="2477"/>
        <end position="2544"/>
    </location>
</feature>
<evidence type="ECO:0000256" key="1">
    <source>
        <dbReference type="ARBA" id="ARBA00004123"/>
    </source>
</evidence>
<feature type="compositionally biased region" description="Polar residues" evidence="12">
    <location>
        <begin position="1172"/>
        <end position="1190"/>
    </location>
</feature>
<dbReference type="CDD" id="cd00136">
    <property type="entry name" value="PDZ_canonical"/>
    <property type="match status" value="1"/>
</dbReference>
<dbReference type="Pfam" id="PF00595">
    <property type="entry name" value="PDZ"/>
    <property type="match status" value="6"/>
</dbReference>
<feature type="region of interest" description="Disordered" evidence="12">
    <location>
        <begin position="1593"/>
        <end position="1719"/>
    </location>
</feature>
<feature type="compositionally biased region" description="Basic and acidic residues" evidence="12">
    <location>
        <begin position="1160"/>
        <end position="1169"/>
    </location>
</feature>
<feature type="domain" description="PDZ" evidence="16">
    <location>
        <begin position="1327"/>
        <end position="1412"/>
    </location>
</feature>
<dbReference type="Gene3D" id="3.10.20.90">
    <property type="entry name" value="Phosphatidylinositol 3-kinase Catalytic Subunit, Chain A, domain 1"/>
    <property type="match status" value="1"/>
</dbReference>
<comment type="catalytic activity">
    <reaction evidence="11">
        <text>O-phospho-L-tyrosyl-[protein] + H2O = L-tyrosyl-[protein] + phosphate</text>
        <dbReference type="Rhea" id="RHEA:10684"/>
        <dbReference type="Rhea" id="RHEA-COMP:10136"/>
        <dbReference type="Rhea" id="RHEA-COMP:20101"/>
        <dbReference type="ChEBI" id="CHEBI:15377"/>
        <dbReference type="ChEBI" id="CHEBI:43474"/>
        <dbReference type="ChEBI" id="CHEBI:46858"/>
        <dbReference type="ChEBI" id="CHEBI:61978"/>
        <dbReference type="EC" id="3.1.3.48"/>
    </reaction>
</comment>
<dbReference type="Pfam" id="PF00102">
    <property type="entry name" value="Y_phosphatase"/>
    <property type="match status" value="1"/>
</dbReference>
<dbReference type="InterPro" id="IPR019749">
    <property type="entry name" value="Band_41_domain"/>
</dbReference>
<dbReference type="SUPFAM" id="SSF47031">
    <property type="entry name" value="Second domain of FERM"/>
    <property type="match status" value="1"/>
</dbReference>
<dbReference type="SUPFAM" id="SSF50729">
    <property type="entry name" value="PH domain-like"/>
    <property type="match status" value="1"/>
</dbReference>
<feature type="compositionally biased region" description="Polar residues" evidence="12">
    <location>
        <begin position="357"/>
        <end position="374"/>
    </location>
</feature>
<dbReference type="SMART" id="SM00295">
    <property type="entry name" value="B41"/>
    <property type="match status" value="1"/>
</dbReference>
<dbReference type="InterPro" id="IPR018979">
    <property type="entry name" value="FERM_N"/>
</dbReference>
<dbReference type="CDD" id="cd17101">
    <property type="entry name" value="FERM_F1_PTPN13_like"/>
    <property type="match status" value="1"/>
</dbReference>
<feature type="compositionally biased region" description="Polar residues" evidence="12">
    <location>
        <begin position="258"/>
        <end position="268"/>
    </location>
</feature>
<keyword evidence="10" id="KW-0539">Nucleus</keyword>
<feature type="region of interest" description="Disordered" evidence="12">
    <location>
        <begin position="966"/>
        <end position="1029"/>
    </location>
</feature>
<dbReference type="InterPro" id="IPR019747">
    <property type="entry name" value="FERM_CS"/>
</dbReference>
<organism evidence="18 19">
    <name type="scientific">Actinia tenebrosa</name>
    <name type="common">Australian red waratah sea anemone</name>
    <dbReference type="NCBI Taxonomy" id="6105"/>
    <lineage>
        <taxon>Eukaryota</taxon>
        <taxon>Metazoa</taxon>
        <taxon>Cnidaria</taxon>
        <taxon>Anthozoa</taxon>
        <taxon>Hexacorallia</taxon>
        <taxon>Actiniaria</taxon>
        <taxon>Actiniidae</taxon>
        <taxon>Actinia</taxon>
    </lineage>
</organism>
<dbReference type="OrthoDB" id="165498at2759"/>
<dbReference type="SMART" id="SM00750">
    <property type="entry name" value="KIND"/>
    <property type="match status" value="1"/>
</dbReference>
<feature type="compositionally biased region" description="Acidic residues" evidence="12">
    <location>
        <begin position="1790"/>
        <end position="1809"/>
    </location>
</feature>
<dbReference type="InterPro" id="IPR029071">
    <property type="entry name" value="Ubiquitin-like_domsf"/>
</dbReference>
<feature type="compositionally biased region" description="Polar residues" evidence="12">
    <location>
        <begin position="2484"/>
        <end position="2495"/>
    </location>
</feature>
<feature type="compositionally biased region" description="Basic and acidic residues" evidence="12">
    <location>
        <begin position="1593"/>
        <end position="1602"/>
    </location>
</feature>
<feature type="compositionally biased region" description="Polar residues" evidence="12">
    <location>
        <begin position="2343"/>
        <end position="2352"/>
    </location>
</feature>
<feature type="domain" description="PDZ" evidence="16">
    <location>
        <begin position="2058"/>
        <end position="2139"/>
    </location>
</feature>
<feature type="region of interest" description="Disordered" evidence="12">
    <location>
        <begin position="217"/>
        <end position="277"/>
    </location>
</feature>
<evidence type="ECO:0000256" key="7">
    <source>
        <dbReference type="ARBA" id="ARBA00022801"/>
    </source>
</evidence>
<dbReference type="PROSITE" id="PS00383">
    <property type="entry name" value="TYR_PHOSPHATASE_1"/>
    <property type="match status" value="1"/>
</dbReference>
<feature type="domain" description="Tyrosine-protein phosphatase" evidence="13">
    <location>
        <begin position="2600"/>
        <end position="2855"/>
    </location>
</feature>
<dbReference type="PRINTS" id="PR00935">
    <property type="entry name" value="BAND41"/>
</dbReference>
<dbReference type="PROSITE" id="PS50106">
    <property type="entry name" value="PDZ"/>
    <property type="match status" value="6"/>
</dbReference>
<evidence type="ECO:0000256" key="5">
    <source>
        <dbReference type="ARBA" id="ARBA00022490"/>
    </source>
</evidence>
<dbReference type="InterPro" id="IPR029021">
    <property type="entry name" value="Prot-tyrosine_phosphatase-like"/>
</dbReference>
<dbReference type="PRINTS" id="PR00700">
    <property type="entry name" value="PRTYPHPHTASE"/>
</dbReference>
<dbReference type="PROSITE" id="PS50057">
    <property type="entry name" value="FERM_3"/>
    <property type="match status" value="1"/>
</dbReference>
<feature type="compositionally biased region" description="Polar residues" evidence="12">
    <location>
        <begin position="239"/>
        <end position="248"/>
    </location>
</feature>
<feature type="compositionally biased region" description="Polar residues" evidence="12">
    <location>
        <begin position="1695"/>
        <end position="1705"/>
    </location>
</feature>
<dbReference type="InterPro" id="IPR035963">
    <property type="entry name" value="FERM_2"/>
</dbReference>
<feature type="domain" description="PDZ" evidence="16">
    <location>
        <begin position="1435"/>
        <end position="1521"/>
    </location>
</feature>
<evidence type="ECO:0000259" key="13">
    <source>
        <dbReference type="PROSITE" id="PS50055"/>
    </source>
</evidence>
<name>A0A6P8IKI1_ACTTE</name>
<feature type="region of interest" description="Disordered" evidence="12">
    <location>
        <begin position="1129"/>
        <end position="1322"/>
    </location>
</feature>
<feature type="compositionally biased region" description="Polar residues" evidence="12">
    <location>
        <begin position="1134"/>
        <end position="1145"/>
    </location>
</feature>
<dbReference type="KEGG" id="aten:116302178"/>
<dbReference type="PROSITE" id="PS50056">
    <property type="entry name" value="TYR_PHOSPHATASE_2"/>
    <property type="match status" value="1"/>
</dbReference>
<dbReference type="InterPro" id="IPR011993">
    <property type="entry name" value="PH-like_dom_sf"/>
</dbReference>
<dbReference type="InterPro" id="IPR000387">
    <property type="entry name" value="Tyr_Pase_dom"/>
</dbReference>
<dbReference type="InterPro" id="IPR000242">
    <property type="entry name" value="PTP_cat"/>
</dbReference>
<dbReference type="InterPro" id="IPR003595">
    <property type="entry name" value="Tyr_Pase_cat"/>
</dbReference>
<dbReference type="SUPFAM" id="SSF50156">
    <property type="entry name" value="PDZ domain-like"/>
    <property type="match status" value="6"/>
</dbReference>
<evidence type="ECO:0000313" key="18">
    <source>
        <dbReference type="Proteomes" id="UP000515163"/>
    </source>
</evidence>
<feature type="compositionally biased region" description="Basic and acidic residues" evidence="12">
    <location>
        <begin position="1746"/>
        <end position="1755"/>
    </location>
</feature>
<feature type="compositionally biased region" description="Polar residues" evidence="12">
    <location>
        <begin position="1253"/>
        <end position="1263"/>
    </location>
</feature>
<reference evidence="19" key="1">
    <citation type="submission" date="2025-08" db="UniProtKB">
        <authorList>
            <consortium name="RefSeq"/>
        </authorList>
    </citation>
    <scope>IDENTIFICATION</scope>
    <source>
        <tissue evidence="19">Tentacle</tissue>
    </source>
</reference>
<protein>
    <recommendedName>
        <fullName evidence="4">protein-tyrosine-phosphatase</fullName>
        <ecNumber evidence="4">3.1.3.48</ecNumber>
    </recommendedName>
</protein>
<dbReference type="Gene3D" id="1.10.510.10">
    <property type="entry name" value="Transferase(Phosphotransferase) domain 1"/>
    <property type="match status" value="1"/>
</dbReference>
<dbReference type="PROSITE" id="PS00661">
    <property type="entry name" value="FERM_2"/>
    <property type="match status" value="1"/>
</dbReference>
<dbReference type="GO" id="GO:0005634">
    <property type="term" value="C:nucleus"/>
    <property type="evidence" value="ECO:0007669"/>
    <property type="project" value="UniProtKB-SubCell"/>
</dbReference>
<dbReference type="Proteomes" id="UP000515163">
    <property type="component" value="Unplaced"/>
</dbReference>
<dbReference type="InterPro" id="IPR036034">
    <property type="entry name" value="PDZ_sf"/>
</dbReference>
<feature type="domain" description="Tyrosine specific protein phosphatases" evidence="14">
    <location>
        <begin position="2773"/>
        <end position="2846"/>
    </location>
</feature>
<comment type="subcellular location">
    <subcellularLocation>
        <location evidence="2">Cytoplasm</location>
        <location evidence="2">Cytoskeleton</location>
    </subcellularLocation>
    <subcellularLocation>
        <location evidence="1">Nucleus</location>
    </subcellularLocation>
</comment>
<dbReference type="PROSITE" id="PS51377">
    <property type="entry name" value="KIND"/>
    <property type="match status" value="1"/>
</dbReference>
<dbReference type="Pfam" id="PF16474">
    <property type="entry name" value="KIND"/>
    <property type="match status" value="1"/>
</dbReference>
<keyword evidence="9" id="KW-0206">Cytoskeleton</keyword>
<dbReference type="InterPro" id="IPR016130">
    <property type="entry name" value="Tyr_Pase_AS"/>
</dbReference>
<dbReference type="Gene3D" id="2.30.29.30">
    <property type="entry name" value="Pleckstrin-homology domain (PH domain)/Phosphotyrosine-binding domain (PTB)"/>
    <property type="match status" value="1"/>
</dbReference>
<dbReference type="InterPro" id="IPR011019">
    <property type="entry name" value="KIND_dom"/>
</dbReference>
<evidence type="ECO:0000313" key="19">
    <source>
        <dbReference type="RefSeq" id="XP_031567262.1"/>
    </source>
</evidence>
<comment type="similarity">
    <text evidence="3">Belongs to the protein-tyrosine phosphatase family. Non-receptor class subfamily.</text>
</comment>
<feature type="compositionally biased region" description="Basic and acidic residues" evidence="12">
    <location>
        <begin position="1679"/>
        <end position="1694"/>
    </location>
</feature>
<dbReference type="SMART" id="SM00194">
    <property type="entry name" value="PTPc"/>
    <property type="match status" value="1"/>
</dbReference>
<dbReference type="SMART" id="SM00404">
    <property type="entry name" value="PTPc_motif"/>
    <property type="match status" value="1"/>
</dbReference>
<evidence type="ECO:0000259" key="14">
    <source>
        <dbReference type="PROSITE" id="PS50056"/>
    </source>
</evidence>
<dbReference type="Pfam" id="PF09380">
    <property type="entry name" value="FERM_C"/>
    <property type="match status" value="1"/>
</dbReference>
<keyword evidence="18" id="KW-1185">Reference proteome</keyword>
<evidence type="ECO:0000259" key="15">
    <source>
        <dbReference type="PROSITE" id="PS50057"/>
    </source>
</evidence>
<feature type="compositionally biased region" description="Polar residues" evidence="12">
    <location>
        <begin position="2440"/>
        <end position="2455"/>
    </location>
</feature>
<evidence type="ECO:0000256" key="8">
    <source>
        <dbReference type="ARBA" id="ARBA00022912"/>
    </source>
</evidence>
<feature type="compositionally biased region" description="Polar residues" evidence="12">
    <location>
        <begin position="2421"/>
        <end position="2433"/>
    </location>
</feature>
<dbReference type="FunCoup" id="A0A6P8IKI1">
    <property type="interactions" value="1068"/>
</dbReference>
<feature type="domain" description="PDZ" evidence="16">
    <location>
        <begin position="1963"/>
        <end position="2044"/>
    </location>
</feature>
<dbReference type="InterPro" id="IPR014352">
    <property type="entry name" value="FERM/acyl-CoA-bd_prot_sf"/>
</dbReference>
<gene>
    <name evidence="19" type="primary">LOC116302178</name>
</gene>
<feature type="region of interest" description="Disordered" evidence="12">
    <location>
        <begin position="2343"/>
        <end position="2459"/>
    </location>
</feature>
<feature type="compositionally biased region" description="Polar residues" evidence="12">
    <location>
        <begin position="1200"/>
        <end position="1217"/>
    </location>
</feature>
<feature type="domain" description="PDZ" evidence="16">
    <location>
        <begin position="1038"/>
        <end position="1124"/>
    </location>
</feature>
<feature type="compositionally biased region" description="Basic and acidic residues" evidence="12">
    <location>
        <begin position="2285"/>
        <end position="2296"/>
    </location>
</feature>
<dbReference type="Pfam" id="PF00373">
    <property type="entry name" value="FERM_M"/>
    <property type="match status" value="1"/>
</dbReference>
<evidence type="ECO:0000256" key="2">
    <source>
        <dbReference type="ARBA" id="ARBA00004245"/>
    </source>
</evidence>
<feature type="region of interest" description="Disordered" evidence="12">
    <location>
        <begin position="296"/>
        <end position="419"/>
    </location>
</feature>
<feature type="compositionally biased region" description="Low complexity" evidence="12">
    <location>
        <begin position="387"/>
        <end position="415"/>
    </location>
</feature>
<evidence type="ECO:0000256" key="11">
    <source>
        <dbReference type="ARBA" id="ARBA00051722"/>
    </source>
</evidence>
<dbReference type="RefSeq" id="XP_031567262.1">
    <property type="nucleotide sequence ID" value="XM_031711402.1"/>
</dbReference>
<dbReference type="InterPro" id="IPR001478">
    <property type="entry name" value="PDZ"/>
</dbReference>
<dbReference type="Gene3D" id="1.20.80.10">
    <property type="match status" value="1"/>
</dbReference>
<keyword evidence="8" id="KW-0904">Protein phosphatase</keyword>
<dbReference type="FunFam" id="3.90.190.10:FF:000102">
    <property type="entry name" value="Receptor-type tyrosine-protein phosphatase"/>
    <property type="match status" value="1"/>
</dbReference>
<dbReference type="Gene3D" id="2.30.42.10">
    <property type="match status" value="6"/>
</dbReference>
<dbReference type="InterPro" id="IPR052074">
    <property type="entry name" value="NonRcpt_TyrProt_Phosphatase"/>
</dbReference>
<dbReference type="PANTHER" id="PTHR46900:SF2">
    <property type="entry name" value="TYROSINE-PROTEIN PHOSPHATASE NON-RECEPTOR TYPE 13"/>
    <property type="match status" value="1"/>
</dbReference>
<feature type="compositionally biased region" description="Basic and acidic residues" evidence="12">
    <location>
        <begin position="2520"/>
        <end position="2530"/>
    </location>
</feature>
<feature type="compositionally biased region" description="Low complexity" evidence="12">
    <location>
        <begin position="2531"/>
        <end position="2540"/>
    </location>
</feature>
<dbReference type="PANTHER" id="PTHR46900">
    <property type="entry name" value="TYROSINE-PROTEIN PHOSPHATASE NON-RECEPTOR TYPE 13"/>
    <property type="match status" value="1"/>
</dbReference>
<feature type="domain" description="PDZ" evidence="16">
    <location>
        <begin position="2192"/>
        <end position="2277"/>
    </location>
</feature>
<dbReference type="PROSITE" id="PS50055">
    <property type="entry name" value="TYR_PHOSPHATASE_PTP"/>
    <property type="match status" value="1"/>
</dbReference>
<feature type="compositionally biased region" description="Polar residues" evidence="12">
    <location>
        <begin position="994"/>
        <end position="1003"/>
    </location>
</feature>
<feature type="region of interest" description="Disordered" evidence="12">
    <location>
        <begin position="1742"/>
        <end position="1907"/>
    </location>
</feature>
<feature type="domain" description="FERM" evidence="15">
    <location>
        <begin position="561"/>
        <end position="860"/>
    </location>
</feature>
<evidence type="ECO:0000256" key="10">
    <source>
        <dbReference type="ARBA" id="ARBA00023242"/>
    </source>
</evidence>
<dbReference type="InterPro" id="IPR018980">
    <property type="entry name" value="FERM_PH-like_C"/>
</dbReference>
<evidence type="ECO:0000259" key="16">
    <source>
        <dbReference type="PROSITE" id="PS50106"/>
    </source>
</evidence>
<dbReference type="Gene3D" id="3.90.190.10">
    <property type="entry name" value="Protein tyrosine phosphatase superfamily"/>
    <property type="match status" value="1"/>
</dbReference>
<feature type="compositionally biased region" description="Acidic residues" evidence="12">
    <location>
        <begin position="1827"/>
        <end position="1841"/>
    </location>
</feature>
<evidence type="ECO:0000256" key="4">
    <source>
        <dbReference type="ARBA" id="ARBA00013064"/>
    </source>
</evidence>
<dbReference type="CDD" id="cd14473">
    <property type="entry name" value="FERM_B-lobe"/>
    <property type="match status" value="1"/>
</dbReference>
<keyword evidence="7" id="KW-0378">Hydrolase</keyword>
<accession>A0A6P8IKI1</accession>
<dbReference type="CDD" id="cd06792">
    <property type="entry name" value="PDZ2-PTPN13_FRMPD2-like"/>
    <property type="match status" value="1"/>
</dbReference>
<dbReference type="SMART" id="SM00228">
    <property type="entry name" value="PDZ"/>
    <property type="match status" value="6"/>
</dbReference>
<feature type="compositionally biased region" description="Basic and acidic residues" evidence="12">
    <location>
        <begin position="1853"/>
        <end position="1868"/>
    </location>
</feature>
<dbReference type="GO" id="GO:0005856">
    <property type="term" value="C:cytoskeleton"/>
    <property type="evidence" value="ECO:0007669"/>
    <property type="project" value="UniProtKB-SubCell"/>
</dbReference>